<comment type="caution">
    <text evidence="2">The sequence shown here is derived from an EMBL/GenBank/DDBJ whole genome shotgun (WGS) entry which is preliminary data.</text>
</comment>
<evidence type="ECO:0000313" key="2">
    <source>
        <dbReference type="EMBL" id="RCN36981.1"/>
    </source>
</evidence>
<protein>
    <submittedName>
        <fullName evidence="2">Uncharacterized protein</fullName>
    </submittedName>
</protein>
<keyword evidence="3" id="KW-1185">Reference proteome</keyword>
<evidence type="ECO:0000313" key="3">
    <source>
        <dbReference type="Proteomes" id="UP000252519"/>
    </source>
</evidence>
<dbReference type="EMBL" id="JOJR01000509">
    <property type="protein sequence ID" value="RCN36981.1"/>
    <property type="molecule type" value="Genomic_DNA"/>
</dbReference>
<feature type="region of interest" description="Disordered" evidence="1">
    <location>
        <begin position="157"/>
        <end position="204"/>
    </location>
</feature>
<organism evidence="2 3">
    <name type="scientific">Ancylostoma caninum</name>
    <name type="common">Dog hookworm</name>
    <dbReference type="NCBI Taxonomy" id="29170"/>
    <lineage>
        <taxon>Eukaryota</taxon>
        <taxon>Metazoa</taxon>
        <taxon>Ecdysozoa</taxon>
        <taxon>Nematoda</taxon>
        <taxon>Chromadorea</taxon>
        <taxon>Rhabditida</taxon>
        <taxon>Rhabditina</taxon>
        <taxon>Rhabditomorpha</taxon>
        <taxon>Strongyloidea</taxon>
        <taxon>Ancylostomatidae</taxon>
        <taxon>Ancylostomatinae</taxon>
        <taxon>Ancylostoma</taxon>
    </lineage>
</organism>
<proteinExistence type="predicted"/>
<dbReference type="OrthoDB" id="5876709at2759"/>
<evidence type="ECO:0000256" key="1">
    <source>
        <dbReference type="SAM" id="MobiDB-lite"/>
    </source>
</evidence>
<name>A0A368FXS8_ANCCA</name>
<accession>A0A368FXS8</accession>
<dbReference type="AlphaFoldDB" id="A0A368FXS8"/>
<feature type="compositionally biased region" description="Basic and acidic residues" evidence="1">
    <location>
        <begin position="160"/>
        <end position="188"/>
    </location>
</feature>
<reference evidence="2 3" key="1">
    <citation type="submission" date="2014-10" db="EMBL/GenBank/DDBJ databases">
        <title>Draft genome of the hookworm Ancylostoma caninum.</title>
        <authorList>
            <person name="Mitreva M."/>
        </authorList>
    </citation>
    <scope>NUCLEOTIDE SEQUENCE [LARGE SCALE GENOMIC DNA]</scope>
    <source>
        <strain evidence="2 3">Baltimore</strain>
    </source>
</reference>
<dbReference type="Proteomes" id="UP000252519">
    <property type="component" value="Unassembled WGS sequence"/>
</dbReference>
<feature type="region of interest" description="Disordered" evidence="1">
    <location>
        <begin position="1"/>
        <end position="131"/>
    </location>
</feature>
<feature type="compositionally biased region" description="Basic residues" evidence="1">
    <location>
        <begin position="195"/>
        <end position="204"/>
    </location>
</feature>
<dbReference type="STRING" id="29170.A0A368FXS8"/>
<sequence>MQENVSIKNVKEQSSVPQTSPATSRDAVRDGSSQSKDDRDSSPSVRKHKGVSNVQDSEEPSLKKQKQELSAQSTGKLNPALASLVKFKVAPSGMKKSTTLLKQAGLGDKDSTDLEEEKGKEPSTQSTGKLNPALASLVKFKVAPSGMKKSTTLLKQAGLGDKDSTDLEEEKGKVVADDDTSVDRRMREAFSPPKLQRKKITLNL</sequence>
<gene>
    <name evidence="2" type="ORF">ANCCAN_17137</name>
</gene>
<feature type="compositionally biased region" description="Polar residues" evidence="1">
    <location>
        <begin position="1"/>
        <end position="23"/>
    </location>
</feature>
<feature type="compositionally biased region" description="Basic and acidic residues" evidence="1">
    <location>
        <begin position="107"/>
        <end position="121"/>
    </location>
</feature>